<evidence type="ECO:0000256" key="2">
    <source>
        <dbReference type="ARBA" id="ARBA00022448"/>
    </source>
</evidence>
<evidence type="ECO:0000256" key="9">
    <source>
        <dbReference type="RuleBase" id="RU003357"/>
    </source>
</evidence>
<evidence type="ECO:0000256" key="3">
    <source>
        <dbReference type="ARBA" id="ARBA00022452"/>
    </source>
</evidence>
<keyword evidence="10" id="KW-0732">Signal</keyword>
<feature type="chain" id="PRO_5042460081" evidence="10">
    <location>
        <begin position="32"/>
        <end position="1028"/>
    </location>
</feature>
<evidence type="ECO:0000256" key="10">
    <source>
        <dbReference type="SAM" id="SignalP"/>
    </source>
</evidence>
<dbReference type="SUPFAM" id="SSF49464">
    <property type="entry name" value="Carboxypeptidase regulatory domain-like"/>
    <property type="match status" value="1"/>
</dbReference>
<dbReference type="NCBIfam" id="TIGR04056">
    <property type="entry name" value="OMP_RagA_SusC"/>
    <property type="match status" value="1"/>
</dbReference>
<dbReference type="PROSITE" id="PS52016">
    <property type="entry name" value="TONB_DEPENDENT_REC_3"/>
    <property type="match status" value="1"/>
</dbReference>
<keyword evidence="7 8" id="KW-0998">Cell outer membrane</keyword>
<dbReference type="GO" id="GO:0009279">
    <property type="term" value="C:cell outer membrane"/>
    <property type="evidence" value="ECO:0007669"/>
    <property type="project" value="UniProtKB-SubCell"/>
</dbReference>
<keyword evidence="13" id="KW-0675">Receptor</keyword>
<reference evidence="13 14" key="1">
    <citation type="journal article" date="2014" name="Int. J. Syst. Evol. Microbiol.">
        <title>Complete genome sequence of Corynebacterium casei LMG S-19264T (=DSM 44701T), isolated from a smear-ripened cheese.</title>
        <authorList>
            <consortium name="US DOE Joint Genome Institute (JGI-PGF)"/>
            <person name="Walter F."/>
            <person name="Albersmeier A."/>
            <person name="Kalinowski J."/>
            <person name="Ruckert C."/>
        </authorList>
    </citation>
    <scope>NUCLEOTIDE SEQUENCE [LARGE SCALE GENOMIC DNA]</scope>
    <source>
        <strain evidence="13 14">CECT 8670</strain>
    </source>
</reference>
<dbReference type="Gene3D" id="2.60.40.1120">
    <property type="entry name" value="Carboxypeptidase-like, regulatory domain"/>
    <property type="match status" value="1"/>
</dbReference>
<dbReference type="InterPro" id="IPR023996">
    <property type="entry name" value="TonB-dep_OMP_SusC/RagA"/>
</dbReference>
<dbReference type="InterPro" id="IPR036942">
    <property type="entry name" value="Beta-barrel_TonB_sf"/>
</dbReference>
<feature type="domain" description="TonB-dependent receptor plug" evidence="12">
    <location>
        <begin position="123"/>
        <end position="229"/>
    </location>
</feature>
<evidence type="ECO:0000256" key="8">
    <source>
        <dbReference type="PROSITE-ProRule" id="PRU01360"/>
    </source>
</evidence>
<accession>A0AAJ1VI67</accession>
<dbReference type="EMBL" id="JAUFQH010000008">
    <property type="protein sequence ID" value="MDN3620037.1"/>
    <property type="molecule type" value="Genomic_DNA"/>
</dbReference>
<dbReference type="SUPFAM" id="SSF56935">
    <property type="entry name" value="Porins"/>
    <property type="match status" value="1"/>
</dbReference>
<dbReference type="InterPro" id="IPR023997">
    <property type="entry name" value="TonB-dep_OMP_SusC/RagA_CS"/>
</dbReference>
<sequence length="1028" mass="113284">MKILNLLLRKAKAGSFLLLLFALLCQFSTNAQSIKVSGTVTSSEDQGPIPGVSVIVKGTQNGVSTDFDGLFSIKANVGDILEFSYIGMIQKNLKVKNATMSVVLDPSVESLEEIVVIGYGTVKKKEITGAVVQVKAEDLESIVSSDLGAALQGQVSGVNIVSSSEPGGTSEILIRGVTSLSGDNTPLYVVDGVIQDGDPGIPPSDVETINVLKDAASTAIYGVRGATGVILITTKQGKPGSLQVRVNASYAIQHRRAAVPLMNSVEQTYFDVVQSRNVNGSYDDQVSLQILQQPRSFLNETNLSDLIFTNNVPTQDYNINVSGGTEDITYNVSTGFFSQEGLQINSAYNRFNIRASTVYEKNKLRIQSSVSMNKDTRDIPQGNLLSQSIVYRPTQNGLNLDNLDELSQGGDDVNRLGWVIESLRTTNVYKTTRAAATLNLKYQATEHLSLSSNLGLTSINSIGKIYRPYQEIYNNQTPPVLQSQPEDSFVSNRTRFTTNTIADFGATYSRVFDEKHDVTLTAFINGEKNESEAFTATRNGATNDDVQVLNGATGTQFVSSGNDYEQTRIGLIGRLQYSYKGKYILSSSLRRDGSSKFPVDNRWGTFPSIALAWNVSDEPFWDKYKNAVNNFRLRLSQGTVGVDRIGDYLYSAGISQDINYATSTGSVSLGATQENFVNRVLKWEETTQQNIGFDFGFLRNRLTLSAEYYHSDKSNMLFPVFIPNSAGGGNNATVVLNVGDMVNSGLELALGFRGNIGNVRYRMNGTFSTNQNEVTKISGDTKFQLTTDSGLVGRAPQQSRVTALAVGREAAAFFLWRTDGILDTEVKLAEYQNNIDRNARMGDTKFIDQNNDGVLDESDRVYSGSGLPEYELGYTFNANYKNWDFSMNWYAALGQEIMNGFDAWAYGFGRHKDQIYQWSPQNQNSTVPTYRNDVTRHNNYLGYSDLWLEDGSYLRLRQVSMGYSFPKNTLDKMGLSRLRFYVRAQNPLTITKYSGYNPEVGGGIQARGLDKNTGPISSQYMLGVNINF</sequence>
<evidence type="ECO:0000256" key="6">
    <source>
        <dbReference type="ARBA" id="ARBA00023136"/>
    </source>
</evidence>
<evidence type="ECO:0000256" key="7">
    <source>
        <dbReference type="ARBA" id="ARBA00023237"/>
    </source>
</evidence>
<proteinExistence type="inferred from homology"/>
<comment type="similarity">
    <text evidence="8 9">Belongs to the TonB-dependent receptor family.</text>
</comment>
<evidence type="ECO:0000256" key="1">
    <source>
        <dbReference type="ARBA" id="ARBA00004571"/>
    </source>
</evidence>
<organism evidence="13 14">
    <name type="scientific">Polaribacter sejongensis</name>
    <dbReference type="NCBI Taxonomy" id="985043"/>
    <lineage>
        <taxon>Bacteria</taxon>
        <taxon>Pseudomonadati</taxon>
        <taxon>Bacteroidota</taxon>
        <taxon>Flavobacteriia</taxon>
        <taxon>Flavobacteriales</taxon>
        <taxon>Flavobacteriaceae</taxon>
    </lineage>
</organism>
<dbReference type="InterPro" id="IPR000531">
    <property type="entry name" value="Beta-barrel_TonB"/>
</dbReference>
<dbReference type="NCBIfam" id="TIGR04057">
    <property type="entry name" value="SusC_RagA_signa"/>
    <property type="match status" value="1"/>
</dbReference>
<keyword evidence="4 8" id="KW-0812">Transmembrane</keyword>
<dbReference type="InterPro" id="IPR012910">
    <property type="entry name" value="Plug_dom"/>
</dbReference>
<dbReference type="InterPro" id="IPR008969">
    <property type="entry name" value="CarboxyPept-like_regulatory"/>
</dbReference>
<name>A0AAJ1VI67_9FLAO</name>
<keyword evidence="2 8" id="KW-0813">Transport</keyword>
<evidence type="ECO:0000259" key="11">
    <source>
        <dbReference type="Pfam" id="PF00593"/>
    </source>
</evidence>
<dbReference type="Gene3D" id="2.170.130.10">
    <property type="entry name" value="TonB-dependent receptor, plug domain"/>
    <property type="match status" value="1"/>
</dbReference>
<feature type="signal peptide" evidence="10">
    <location>
        <begin position="1"/>
        <end position="31"/>
    </location>
</feature>
<dbReference type="Pfam" id="PF13715">
    <property type="entry name" value="CarbopepD_reg_2"/>
    <property type="match status" value="1"/>
</dbReference>
<dbReference type="AlphaFoldDB" id="A0AAJ1VI67"/>
<dbReference type="RefSeq" id="WP_261972748.1">
    <property type="nucleotide sequence ID" value="NZ_CP103460.1"/>
</dbReference>
<evidence type="ECO:0000313" key="14">
    <source>
        <dbReference type="Proteomes" id="UP001228636"/>
    </source>
</evidence>
<evidence type="ECO:0000256" key="4">
    <source>
        <dbReference type="ARBA" id="ARBA00022692"/>
    </source>
</evidence>
<comment type="caution">
    <text evidence="13">The sequence shown here is derived from an EMBL/GenBank/DDBJ whole genome shotgun (WGS) entry which is preliminary data.</text>
</comment>
<dbReference type="Proteomes" id="UP001228636">
    <property type="component" value="Unassembled WGS sequence"/>
</dbReference>
<gene>
    <name evidence="13" type="ORF">QWY81_11285</name>
</gene>
<evidence type="ECO:0000259" key="12">
    <source>
        <dbReference type="Pfam" id="PF07715"/>
    </source>
</evidence>
<dbReference type="Pfam" id="PF00593">
    <property type="entry name" value="TonB_dep_Rec_b-barrel"/>
    <property type="match status" value="1"/>
</dbReference>
<evidence type="ECO:0000256" key="5">
    <source>
        <dbReference type="ARBA" id="ARBA00023077"/>
    </source>
</evidence>
<protein>
    <submittedName>
        <fullName evidence="13">TonB-dependent receptor</fullName>
    </submittedName>
</protein>
<keyword evidence="5 9" id="KW-0798">TonB box</keyword>
<dbReference type="Gene3D" id="2.40.170.20">
    <property type="entry name" value="TonB-dependent receptor, beta-barrel domain"/>
    <property type="match status" value="1"/>
</dbReference>
<comment type="subcellular location">
    <subcellularLocation>
        <location evidence="1 8">Cell outer membrane</location>
        <topology evidence="1 8">Multi-pass membrane protein</topology>
    </subcellularLocation>
</comment>
<dbReference type="InterPro" id="IPR039426">
    <property type="entry name" value="TonB-dep_rcpt-like"/>
</dbReference>
<evidence type="ECO:0000313" key="13">
    <source>
        <dbReference type="EMBL" id="MDN3620037.1"/>
    </source>
</evidence>
<dbReference type="InterPro" id="IPR037066">
    <property type="entry name" value="Plug_dom_sf"/>
</dbReference>
<dbReference type="Pfam" id="PF07715">
    <property type="entry name" value="Plug"/>
    <property type="match status" value="1"/>
</dbReference>
<feature type="domain" description="TonB-dependent receptor-like beta-barrel" evidence="11">
    <location>
        <begin position="392"/>
        <end position="773"/>
    </location>
</feature>
<keyword evidence="6 8" id="KW-0472">Membrane</keyword>
<keyword evidence="3 8" id="KW-1134">Transmembrane beta strand</keyword>